<dbReference type="GO" id="GO:0005737">
    <property type="term" value="C:cytoplasm"/>
    <property type="evidence" value="ECO:0007669"/>
    <property type="project" value="TreeGrafter"/>
</dbReference>
<protein>
    <recommendedName>
        <fullName evidence="1">SOSS complex subunit A homolog</fullName>
    </recommendedName>
</protein>
<evidence type="ECO:0000256" key="1">
    <source>
        <dbReference type="ARBA" id="ARBA00032741"/>
    </source>
</evidence>
<comment type="function">
    <text evidence="2">Component of the integrator complex, a multiprotein complex that terminates RNA polymerase II (Pol II) transcription in the promoter-proximal region of genes. The integrator complex provides a quality checkpoint during transcription elongation by driving premature transcription termination of transcripts that are unfavorably configured for transcriptional elongation: the complex terminates transcription by (1) catalyzing dephosphorylation of the C-terminal domain (CTD) of Pol II subunit Polr2A/Rbp1 and Spt5, and (2) degrading the exiting nascent RNA transcript via endonuclease activity. The integrator complex is also involved in the 3'-end processing of the U7 snRNA, and also the spliceosomal snRNAs U1, U2, U4 and U5.</text>
</comment>
<sequence length="104" mass="11928">KYPLLLASVVYTFLRLTEDHGGTALVALRQKEVVFTTTLLRDKFADCLVIGRDLVRLLQNVARIPEYERLWHDMLHNPKTLAPNFTGWLTILIASNWFAEFAGL</sequence>
<name>A0A482WRL6_LAOST</name>
<feature type="non-terminal residue" evidence="4">
    <location>
        <position position="1"/>
    </location>
</feature>
<accession>A0A482WRL6</accession>
<reference evidence="4 5" key="1">
    <citation type="journal article" date="2017" name="Gigascience">
        <title>Genome sequence of the small brown planthopper, Laodelphax striatellus.</title>
        <authorList>
            <person name="Zhu J."/>
            <person name="Jiang F."/>
            <person name="Wang X."/>
            <person name="Yang P."/>
            <person name="Bao Y."/>
            <person name="Zhao W."/>
            <person name="Wang W."/>
            <person name="Lu H."/>
            <person name="Wang Q."/>
            <person name="Cui N."/>
            <person name="Li J."/>
            <person name="Chen X."/>
            <person name="Luo L."/>
            <person name="Yu J."/>
            <person name="Kang L."/>
            <person name="Cui F."/>
        </authorList>
    </citation>
    <scope>NUCLEOTIDE SEQUENCE [LARGE SCALE GENOMIC DNA]</scope>
    <source>
        <strain evidence="4">Lst14</strain>
    </source>
</reference>
<gene>
    <name evidence="4" type="ORF">LSTR_LSTR006279</name>
</gene>
<organism evidence="4 5">
    <name type="scientific">Laodelphax striatellus</name>
    <name type="common">Small brown planthopper</name>
    <name type="synonym">Delphax striatella</name>
    <dbReference type="NCBI Taxonomy" id="195883"/>
    <lineage>
        <taxon>Eukaryota</taxon>
        <taxon>Metazoa</taxon>
        <taxon>Ecdysozoa</taxon>
        <taxon>Arthropoda</taxon>
        <taxon>Hexapoda</taxon>
        <taxon>Insecta</taxon>
        <taxon>Pterygota</taxon>
        <taxon>Neoptera</taxon>
        <taxon>Paraneoptera</taxon>
        <taxon>Hemiptera</taxon>
        <taxon>Auchenorrhyncha</taxon>
        <taxon>Fulgoroidea</taxon>
        <taxon>Delphacidae</taxon>
        <taxon>Criomorphinae</taxon>
        <taxon>Laodelphax</taxon>
    </lineage>
</organism>
<evidence type="ECO:0000256" key="2">
    <source>
        <dbReference type="ARBA" id="ARBA00054331"/>
    </source>
</evidence>
<dbReference type="AlphaFoldDB" id="A0A482WRL6"/>
<dbReference type="OrthoDB" id="2021145at2759"/>
<proteinExistence type="predicted"/>
<dbReference type="PANTHER" id="PTHR13587">
    <property type="entry name" value="INTEGRATOR COMPLEX SUBUNIT 3"/>
    <property type="match status" value="1"/>
</dbReference>
<dbReference type="Proteomes" id="UP000291343">
    <property type="component" value="Unassembled WGS sequence"/>
</dbReference>
<keyword evidence="5" id="KW-1185">Reference proteome</keyword>
<dbReference type="InterPro" id="IPR045334">
    <property type="entry name" value="INTS3"/>
</dbReference>
<evidence type="ECO:0000313" key="5">
    <source>
        <dbReference type="Proteomes" id="UP000291343"/>
    </source>
</evidence>
<evidence type="ECO:0000259" key="3">
    <source>
        <dbReference type="Pfam" id="PF10189"/>
    </source>
</evidence>
<dbReference type="InterPro" id="IPR019333">
    <property type="entry name" value="INTS3_N"/>
</dbReference>
<dbReference type="STRING" id="195883.A0A482WRL6"/>
<dbReference type="Pfam" id="PF10189">
    <property type="entry name" value="Ints3_N"/>
    <property type="match status" value="1"/>
</dbReference>
<comment type="caution">
    <text evidence="4">The sequence shown here is derived from an EMBL/GenBank/DDBJ whole genome shotgun (WGS) entry which is preliminary data.</text>
</comment>
<feature type="domain" description="Integrator complex subunit 3 N-terminal" evidence="3">
    <location>
        <begin position="2"/>
        <end position="92"/>
    </location>
</feature>
<dbReference type="PANTHER" id="PTHR13587:SF7">
    <property type="entry name" value="INTEGRATOR COMPLEX SUBUNIT 3"/>
    <property type="match status" value="1"/>
</dbReference>
<dbReference type="EMBL" id="QKKF02027474">
    <property type="protein sequence ID" value="RZF35821.1"/>
    <property type="molecule type" value="Genomic_DNA"/>
</dbReference>
<dbReference type="InParanoid" id="A0A482WRL6"/>
<evidence type="ECO:0000313" key="4">
    <source>
        <dbReference type="EMBL" id="RZF35821.1"/>
    </source>
</evidence>